<evidence type="ECO:0000313" key="3">
    <source>
        <dbReference type="EMBL" id="KAJ7361073.1"/>
    </source>
</evidence>
<dbReference type="Proteomes" id="UP001218218">
    <property type="component" value="Unassembled WGS sequence"/>
</dbReference>
<dbReference type="PANTHER" id="PTHR43364:SF4">
    <property type="entry name" value="NAD(P)-LINKED OXIDOREDUCTASE SUPERFAMILY PROTEIN"/>
    <property type="match status" value="1"/>
</dbReference>
<dbReference type="InterPro" id="IPR023210">
    <property type="entry name" value="NADP_OxRdtase_dom"/>
</dbReference>
<accession>A0AAD7F034</accession>
<name>A0AAD7F034_9AGAR</name>
<keyword evidence="1" id="KW-0560">Oxidoreductase</keyword>
<dbReference type="AlphaFoldDB" id="A0AAD7F034"/>
<dbReference type="GO" id="GO:0016491">
    <property type="term" value="F:oxidoreductase activity"/>
    <property type="evidence" value="ECO:0007669"/>
    <property type="project" value="UniProtKB-KW"/>
</dbReference>
<dbReference type="InterPro" id="IPR050523">
    <property type="entry name" value="AKR_Detox_Biosynth"/>
</dbReference>
<reference evidence="3" key="1">
    <citation type="submission" date="2023-03" db="EMBL/GenBank/DDBJ databases">
        <title>Massive genome expansion in bonnet fungi (Mycena s.s.) driven by repeated elements and novel gene families across ecological guilds.</title>
        <authorList>
            <consortium name="Lawrence Berkeley National Laboratory"/>
            <person name="Harder C.B."/>
            <person name="Miyauchi S."/>
            <person name="Viragh M."/>
            <person name="Kuo A."/>
            <person name="Thoen E."/>
            <person name="Andreopoulos B."/>
            <person name="Lu D."/>
            <person name="Skrede I."/>
            <person name="Drula E."/>
            <person name="Henrissat B."/>
            <person name="Morin E."/>
            <person name="Kohler A."/>
            <person name="Barry K."/>
            <person name="LaButti K."/>
            <person name="Morin E."/>
            <person name="Salamov A."/>
            <person name="Lipzen A."/>
            <person name="Mereny Z."/>
            <person name="Hegedus B."/>
            <person name="Baldrian P."/>
            <person name="Stursova M."/>
            <person name="Weitz H."/>
            <person name="Taylor A."/>
            <person name="Grigoriev I.V."/>
            <person name="Nagy L.G."/>
            <person name="Martin F."/>
            <person name="Kauserud H."/>
        </authorList>
    </citation>
    <scope>NUCLEOTIDE SEQUENCE</scope>
    <source>
        <strain evidence="3">CBHHK002</strain>
    </source>
</reference>
<dbReference type="SUPFAM" id="SSF51430">
    <property type="entry name" value="NAD(P)-linked oxidoreductase"/>
    <property type="match status" value="1"/>
</dbReference>
<protein>
    <submittedName>
        <fullName evidence="3">Aldehyde reductase</fullName>
    </submittedName>
</protein>
<dbReference type="EMBL" id="JARIHO010000005">
    <property type="protein sequence ID" value="KAJ7361073.1"/>
    <property type="molecule type" value="Genomic_DNA"/>
</dbReference>
<dbReference type="Gene3D" id="3.20.20.100">
    <property type="entry name" value="NADP-dependent oxidoreductase domain"/>
    <property type="match status" value="1"/>
</dbReference>
<keyword evidence="4" id="KW-1185">Reference proteome</keyword>
<gene>
    <name evidence="3" type="ORF">DFH08DRAFT_365160</name>
</gene>
<evidence type="ECO:0000313" key="4">
    <source>
        <dbReference type="Proteomes" id="UP001218218"/>
    </source>
</evidence>
<feature type="domain" description="NADP-dependent oxidoreductase" evidence="2">
    <location>
        <begin position="14"/>
        <end position="301"/>
    </location>
</feature>
<organism evidence="3 4">
    <name type="scientific">Mycena albidolilacea</name>
    <dbReference type="NCBI Taxonomy" id="1033008"/>
    <lineage>
        <taxon>Eukaryota</taxon>
        <taxon>Fungi</taxon>
        <taxon>Dikarya</taxon>
        <taxon>Basidiomycota</taxon>
        <taxon>Agaricomycotina</taxon>
        <taxon>Agaricomycetes</taxon>
        <taxon>Agaricomycetidae</taxon>
        <taxon>Agaricales</taxon>
        <taxon>Marasmiineae</taxon>
        <taxon>Mycenaceae</taxon>
        <taxon>Mycena</taxon>
    </lineage>
</organism>
<comment type="caution">
    <text evidence="3">The sequence shown here is derived from an EMBL/GenBank/DDBJ whole genome shotgun (WGS) entry which is preliminary data.</text>
</comment>
<proteinExistence type="predicted"/>
<dbReference type="InterPro" id="IPR036812">
    <property type="entry name" value="NAD(P)_OxRdtase_dom_sf"/>
</dbReference>
<dbReference type="CDD" id="cd19075">
    <property type="entry name" value="AKR_AKR7A1-5"/>
    <property type="match status" value="1"/>
</dbReference>
<evidence type="ECO:0000259" key="2">
    <source>
        <dbReference type="Pfam" id="PF00248"/>
    </source>
</evidence>
<dbReference type="Pfam" id="PF00248">
    <property type="entry name" value="Aldo_ket_red"/>
    <property type="match status" value="1"/>
</dbReference>
<evidence type="ECO:0000256" key="1">
    <source>
        <dbReference type="ARBA" id="ARBA00023002"/>
    </source>
</evidence>
<sequence>MANNSVKAVFGGAPSFPDEESIEKAYKLLEEGGCDTIDTARLYGNSEERLGKTGAGKRFTIDSKTPGGFAPGGTGETILQHAKETVERLGVSVDVFYIHAPDASVELEDQLKGINEAYKAGYFKRFGLSNFKAADVQRVYDIAKEKGYPLPTVYQGNYSAVARKQETELLPTLRKLGIAFYVYSPIAGGLLTKTVQQLREGGEDAGRFAKGHRLQGLYSGLYDKPSYYNALELWEEAAKEAGTSRAELAYRWVAFDSAIDPKYGDAVIFGASKHSQISETLAWLKRGSVGEAAKAKIDEIWKVIEHEAPLDNYNQ</sequence>
<dbReference type="PANTHER" id="PTHR43364">
    <property type="entry name" value="NADH-SPECIFIC METHYLGLYOXAL REDUCTASE-RELATED"/>
    <property type="match status" value="1"/>
</dbReference>